<evidence type="ECO:0000313" key="5">
    <source>
        <dbReference type="Proteomes" id="UP000516235"/>
    </source>
</evidence>
<sequence>MKNANLKKRVLATMVSATVAFGGVAVAAPTADADVQVTSEYKALPSDATQAALQYNKTQKLDRRMDLLPTQYGPGWCIDAALPAPEDYTNYQVRQLSGVSGLYGFNLVSGGDYSINPDIEKAAINLTKLMLDDYYAGRTEAAKKKALAMQALVSNNQQILDQMRGYILGEVKPEPGFYGFGWATKPPALSIQEFSTWTGFDIRGTASKTVGQSDYYLAKDSTKFSKLNVNPGEYLTVLVPDDYNVYQDVRREPTKQRILIIAQPGLDNYKPDVVRDTVTETVQPSEQSTVTKTVEGTTSTETITVRPGASTVTETVRPTVTKTEHYQEVVEELVTETPENVTVTSTQRPDVVTATAKTTLPRETETTTVTAPQKTVTIEKSEPKVVTEYTTVQSTDTVDGATETVYVTEPAATAVETVRQTAAPRTETRTVTATPETKVVETTVTNKNVQTVERTSVTERYIRNFTYAFAFSETNKSQTIDVEGLGDWSLEVIDDSNGLVDIKKVEKDGKYVIEIVPKREGKGTVRFVIVDSDGNRHEYTVNVVNQKTEDVKVNDVTVNNHYFNVGVSNLDQTITVPAGWDYEVEGPGSLEKVEGSSTQYKLKVVDGLKQGEIKVKVFETVDGKATGAENNYIYLIDTTATGDSQTRIIGNLNSFTLDAPNVEKKPEIVEGADKIEKIEKRGNFWVVVPKEGATGDVVIKAEDKDGKTYTYTLKIQHGTNVSVDNETYQINEGDSVEVRHDDGYTKEIISKTGEWDGTDGWKITNKTNGTLVFNVYKDTDNGRVLVGTYTIVAKPVEATEYPTAKVTQDVLDRNTIKLTRGTEQNEFVIKEGEDLFDYEKDEDGNWIVLPKPGTDGTIVIAETFQGTELVEYTINVTPGEVDEKVMNVISGATVGLSGKDLKVVEGEDLLKNGLNGGKLEFVEGAQGRVVIESRNSRGLVFERRIFNVTPSGVREERFELTPKSESSITMNESEFTFDEKGDDVIDVKREGDTLLITPKEGKTGTETVEIKDQNGTVIERYIYTVVPGKNDGQTASSDDYKLSVDGRFTITRINDNPIKIVEGEEWVKWTEDDGKWVLVPKGPDSIGKTIKVIETRGDVVVKRYNIEVLPETKPLNFEEIRTVLYKDIKDDIEYGEKYEYKVVRGHDVVTVEPTESGKLQISAQPGKRGQATIEIRDPEGNLVRVVEAVVPDSEQGVIPEPKPSIKRVPNTDNKFRVDFEGGANNVEIRVCDADGSCTIVPRDKIVDKGDHLEVEAGVVPGGRIVVVPIKNGILDEKKYVDIEFNRVVDNSATTNSGSSELDGKCIASLVGLSAPLLLAIPLGILSQVQIPGLEGLSAQVNNAIRETNDRIQRGLGIYDNDRAQRAASLQGAFNVANPEMLQLAGGSLAAITIGLFLVDGVLRACGKEEMTSSYKLGEATGQDWLMYGSSGKPAEDAAANASESSSGSSAEGSSNAEK</sequence>
<name>A0A7H0JYX7_9CORY</name>
<dbReference type="Proteomes" id="UP000642876">
    <property type="component" value="Unassembled WGS sequence"/>
</dbReference>
<keyword evidence="2" id="KW-0732">Signal</keyword>
<feature type="compositionally biased region" description="Low complexity" evidence="1">
    <location>
        <begin position="1436"/>
        <end position="1458"/>
    </location>
</feature>
<dbReference type="KEGG" id="cluj:IAU68_00090"/>
<protein>
    <submittedName>
        <fullName evidence="4">Uncharacterized protein</fullName>
    </submittedName>
</protein>
<dbReference type="RefSeq" id="WP_171193071.1">
    <property type="nucleotide sequence ID" value="NZ_CP061032.1"/>
</dbReference>
<feature type="chain" id="PRO_5028849326" evidence="2">
    <location>
        <begin position="28"/>
        <end position="1458"/>
    </location>
</feature>
<feature type="signal peptide" evidence="2">
    <location>
        <begin position="1"/>
        <end position="27"/>
    </location>
</feature>
<evidence type="ECO:0000313" key="6">
    <source>
        <dbReference type="Proteomes" id="UP000642876"/>
    </source>
</evidence>
<keyword evidence="6" id="KW-1185">Reference proteome</keyword>
<dbReference type="EMBL" id="CP061032">
    <property type="protein sequence ID" value="QNP90243.1"/>
    <property type="molecule type" value="Genomic_DNA"/>
</dbReference>
<reference evidence="5 6" key="1">
    <citation type="submission" date="2020-08" db="EMBL/GenBank/DDBJ databases">
        <title>novel species in genus Corynebacterium.</title>
        <authorList>
            <person name="Zhang G."/>
        </authorList>
    </citation>
    <scope>NUCLEOTIDE SEQUENCE [LARGE SCALE GENOMIC DNA]</scope>
    <source>
        <strain evidence="5 6">zg-917</strain>
        <strain evidence="4">Zg-917</strain>
    </source>
</reference>
<evidence type="ECO:0000256" key="2">
    <source>
        <dbReference type="SAM" id="SignalP"/>
    </source>
</evidence>
<accession>A0A7H0JYX7</accession>
<feature type="region of interest" description="Disordered" evidence="1">
    <location>
        <begin position="1427"/>
        <end position="1458"/>
    </location>
</feature>
<evidence type="ECO:0000256" key="1">
    <source>
        <dbReference type="SAM" id="MobiDB-lite"/>
    </source>
</evidence>
<evidence type="ECO:0000313" key="3">
    <source>
        <dbReference type="EMBL" id="MBC3179224.1"/>
    </source>
</evidence>
<dbReference type="EMBL" id="JACMYE010000006">
    <property type="protein sequence ID" value="MBC3179224.1"/>
    <property type="molecule type" value="Genomic_DNA"/>
</dbReference>
<evidence type="ECO:0000313" key="4">
    <source>
        <dbReference type="EMBL" id="QNP90243.1"/>
    </source>
</evidence>
<organism evidence="4 5">
    <name type="scientific">Corynebacterium lujinxingii</name>
    <dbReference type="NCBI Taxonomy" id="2763010"/>
    <lineage>
        <taxon>Bacteria</taxon>
        <taxon>Bacillati</taxon>
        <taxon>Actinomycetota</taxon>
        <taxon>Actinomycetes</taxon>
        <taxon>Mycobacteriales</taxon>
        <taxon>Corynebacteriaceae</taxon>
        <taxon>Corynebacterium</taxon>
    </lineage>
</organism>
<proteinExistence type="predicted"/>
<dbReference type="Proteomes" id="UP000516235">
    <property type="component" value="Chromosome"/>
</dbReference>
<gene>
    <name evidence="3" type="ORF">H7348_07890</name>
    <name evidence="4" type="ORF">IAU68_00090</name>
</gene>